<name>A0AA88PGI2_9TELE</name>
<accession>A0AA88PGI2</accession>
<evidence type="ECO:0000313" key="3">
    <source>
        <dbReference type="Proteomes" id="UP001187343"/>
    </source>
</evidence>
<feature type="region of interest" description="Disordered" evidence="1">
    <location>
        <begin position="83"/>
        <end position="104"/>
    </location>
</feature>
<comment type="caution">
    <text evidence="2">The sequence shown here is derived from an EMBL/GenBank/DDBJ whole genome shotgun (WGS) entry which is preliminary data.</text>
</comment>
<gene>
    <name evidence="2" type="ORF">Q8A67_018672</name>
</gene>
<keyword evidence="3" id="KW-1185">Reference proteome</keyword>
<dbReference type="EMBL" id="JAUYZG010000018">
    <property type="protein sequence ID" value="KAK2881404.1"/>
    <property type="molecule type" value="Genomic_DNA"/>
</dbReference>
<sequence>MAEEAGDTMAVLQVYHVDLLKQLDEGEEVKMYDVCKLRRIDLRAVLQAKKALSENTSSHSARLVAQAHPPRFNLWQKRPFKKRAGESVMGEQRQGGNRVDSGRGICNLSPVGPGRSAMTRALKTCVLGPSECA</sequence>
<proteinExistence type="predicted"/>
<reference evidence="2" key="1">
    <citation type="submission" date="2023-08" db="EMBL/GenBank/DDBJ databases">
        <title>Chromosome-level Genome Assembly of mud carp (Cirrhinus molitorella).</title>
        <authorList>
            <person name="Liu H."/>
        </authorList>
    </citation>
    <scope>NUCLEOTIDE SEQUENCE</scope>
    <source>
        <strain evidence="2">Prfri</strain>
        <tissue evidence="2">Muscle</tissue>
    </source>
</reference>
<dbReference type="Proteomes" id="UP001187343">
    <property type="component" value="Unassembled WGS sequence"/>
</dbReference>
<evidence type="ECO:0000313" key="2">
    <source>
        <dbReference type="EMBL" id="KAK2881404.1"/>
    </source>
</evidence>
<dbReference type="AlphaFoldDB" id="A0AA88PGI2"/>
<protein>
    <submittedName>
        <fullName evidence="2">Uncharacterized protein</fullName>
    </submittedName>
</protein>
<evidence type="ECO:0000256" key="1">
    <source>
        <dbReference type="SAM" id="MobiDB-lite"/>
    </source>
</evidence>
<organism evidence="2 3">
    <name type="scientific">Cirrhinus molitorella</name>
    <name type="common">mud carp</name>
    <dbReference type="NCBI Taxonomy" id="172907"/>
    <lineage>
        <taxon>Eukaryota</taxon>
        <taxon>Metazoa</taxon>
        <taxon>Chordata</taxon>
        <taxon>Craniata</taxon>
        <taxon>Vertebrata</taxon>
        <taxon>Euteleostomi</taxon>
        <taxon>Actinopterygii</taxon>
        <taxon>Neopterygii</taxon>
        <taxon>Teleostei</taxon>
        <taxon>Ostariophysi</taxon>
        <taxon>Cypriniformes</taxon>
        <taxon>Cyprinidae</taxon>
        <taxon>Labeoninae</taxon>
        <taxon>Labeonini</taxon>
        <taxon>Cirrhinus</taxon>
    </lineage>
</organism>